<dbReference type="KEGG" id="caml:H6X83_07835"/>
<proteinExistence type="predicted"/>
<gene>
    <name evidence="1" type="primary">mobC</name>
    <name evidence="1" type="ORF">H6X83_07835</name>
</gene>
<sequence>MAENKTKNRAFLVRFTDEELQLVKRNMGIVGIQNREAYIRKMSIDGFIIKKNYGLLRQILYEIRKLGVNVNQLAHIANTYSEVNGQDIKNLMNGVHQILELQSKYFLL</sequence>
<reference evidence="1 2" key="1">
    <citation type="submission" date="2020-08" db="EMBL/GenBank/DDBJ databases">
        <authorList>
            <person name="Ren C."/>
            <person name="Gu Y."/>
            <person name="Xu Y."/>
        </authorList>
    </citation>
    <scope>NUCLEOTIDE SEQUENCE [LARGE SCALE GENOMIC DNA]</scope>
    <source>
        <strain evidence="1 2">LBM18003</strain>
    </source>
</reference>
<keyword evidence="2" id="KW-1185">Reference proteome</keyword>
<dbReference type="Proteomes" id="UP000516046">
    <property type="component" value="Chromosome"/>
</dbReference>
<name>A0A7G9WDX2_9FIRM</name>
<dbReference type="Pfam" id="PF21983">
    <property type="entry name" value="NikA-like"/>
    <property type="match status" value="1"/>
</dbReference>
<accession>A0A7G9WDX2</accession>
<dbReference type="InterPro" id="IPR053842">
    <property type="entry name" value="NikA-like"/>
</dbReference>
<protein>
    <submittedName>
        <fullName evidence="1">Plasmid mobilization relaxosome protein MobC</fullName>
    </submittedName>
</protein>
<evidence type="ECO:0000313" key="2">
    <source>
        <dbReference type="Proteomes" id="UP000516046"/>
    </source>
</evidence>
<dbReference type="RefSeq" id="WP_212505951.1">
    <property type="nucleotide sequence ID" value="NZ_CP060696.1"/>
</dbReference>
<dbReference type="EMBL" id="CP060696">
    <property type="protein sequence ID" value="QNO16884.1"/>
    <property type="molecule type" value="Genomic_DNA"/>
</dbReference>
<dbReference type="AlphaFoldDB" id="A0A7G9WDX2"/>
<organism evidence="1 2">
    <name type="scientific">Caproicibacterium amylolyticum</name>
    <dbReference type="NCBI Taxonomy" id="2766537"/>
    <lineage>
        <taxon>Bacteria</taxon>
        <taxon>Bacillati</taxon>
        <taxon>Bacillota</taxon>
        <taxon>Clostridia</taxon>
        <taxon>Eubacteriales</taxon>
        <taxon>Oscillospiraceae</taxon>
        <taxon>Caproicibacterium</taxon>
    </lineage>
</organism>
<evidence type="ECO:0000313" key="1">
    <source>
        <dbReference type="EMBL" id="QNO16884.1"/>
    </source>
</evidence>